<keyword evidence="3 10" id="KW-0813">Transport</keyword>
<accession>A0A4R5W2N5</accession>
<evidence type="ECO:0000259" key="14">
    <source>
        <dbReference type="Pfam" id="PF07715"/>
    </source>
</evidence>
<evidence type="ECO:0000256" key="10">
    <source>
        <dbReference type="PROSITE-ProRule" id="PRU01360"/>
    </source>
</evidence>
<keyword evidence="5 10" id="KW-0812">Transmembrane</keyword>
<proteinExistence type="inferred from homology"/>
<feature type="domain" description="TonB-dependent receptor-like beta-barrel" evidence="13">
    <location>
        <begin position="418"/>
        <end position="866"/>
    </location>
</feature>
<dbReference type="InterPro" id="IPR010104">
    <property type="entry name" value="TonB_rcpt_bac"/>
</dbReference>
<evidence type="ECO:0000259" key="13">
    <source>
        <dbReference type="Pfam" id="PF00593"/>
    </source>
</evidence>
<dbReference type="SUPFAM" id="SSF56935">
    <property type="entry name" value="Porins"/>
    <property type="match status" value="1"/>
</dbReference>
<keyword evidence="7 10" id="KW-0472">Membrane</keyword>
<dbReference type="InterPro" id="IPR039426">
    <property type="entry name" value="TonB-dep_rcpt-like"/>
</dbReference>
<dbReference type="OrthoDB" id="8727862at2"/>
<dbReference type="Pfam" id="PF00593">
    <property type="entry name" value="TonB_dep_Rec_b-barrel"/>
    <property type="match status" value="1"/>
</dbReference>
<evidence type="ECO:0000256" key="3">
    <source>
        <dbReference type="ARBA" id="ARBA00022448"/>
    </source>
</evidence>
<keyword evidence="4 10" id="KW-1134">Transmembrane beta strand</keyword>
<dbReference type="InterPro" id="IPR036942">
    <property type="entry name" value="Beta-barrel_TonB_sf"/>
</dbReference>
<sequence length="899" mass="97137">MKSPRFAQTMIALSIAQVFSMALPFAAFASEPVVASEKPEVLADAPASAASGAPAATETESAVEQVVIQAQRSSNALARAAQKEAANLINLMTAEDIKKLPDVSAGEALRRIPGISLETDTGEGRYINIRGIDSDLNSTTFAGMRLPASNNASPQVGGRAVAMDAIPNGLVGALTVTKSNLPEQDAEAIGGTIEITPKTAPTNGRSFVEGHVGTGYEPLRGTPITDLTISAGGRFGGGGPTDSTISAYKDRPFSVVATAAYYEDKRGINDVEPAFLDSGNFVSPSQALGGWDQRWYQYHRQRHGLGLDLGYQPDANNSYYVRGFNAGYTETVHRQRLTVTPDGNPTQNGNSFTDGLSANGFDKTLRDEKEKIGNDVFMVGGKNKFNGSVLDYRVGYTRGTFDKLYDYSSDFNFTPAASANPTINYNLGGAGGTPLFSVTNAAYLNPANYNLVSFRNSTETIRDNEKSAVVNFKFPTKWFGGEEESMKVGASVRDRNRSLDNPQYSLPSSFLGLPLTSAISGDNVSFYHGQYQNLPQINIGQLQGLYGADMVQSASNYKNTQLAYSRDKEDVSAVYGQYQWESGDLEMVGGVRAEHTSGTYDGIASVTDASGNIGFSPVEGGKTYTNWFPSLQGRLKQDDNTQVRAAFSSTIARPGFPQVNPSLQVDTGANTVSTGNPNLKPITSQNLDLSYEHYLPNAGIISFGLFDKELSNYIITNQTTTTYPNNGLFAGLVGAVHVQTFTNTDKSYARGAEFNYEQRFNNYLPGAWGGLGAGFNYTYVKSSFQIRPGETALLPSTSKNTANVTLFYERDGINVRLGGYYVSHDLWAVGGSKDTDVYNDGRFTMDLGSSYAINPNWSVYANVKNLTNTPLTFYEGYSNRVIQREYYGATVQAGVNFSF</sequence>
<dbReference type="PROSITE" id="PS52016">
    <property type="entry name" value="TONB_DEPENDENT_REC_3"/>
    <property type="match status" value="1"/>
</dbReference>
<feature type="chain" id="PRO_5020295235" evidence="12">
    <location>
        <begin position="30"/>
        <end position="899"/>
    </location>
</feature>
<dbReference type="PANTHER" id="PTHR40980:SF4">
    <property type="entry name" value="TONB-DEPENDENT RECEPTOR-LIKE BETA-BARREL DOMAIN-CONTAINING PROTEIN"/>
    <property type="match status" value="1"/>
</dbReference>
<dbReference type="Proteomes" id="UP000294829">
    <property type="component" value="Unassembled WGS sequence"/>
</dbReference>
<organism evidence="15 16">
    <name type="scientific">Sapientia aquatica</name>
    <dbReference type="NCBI Taxonomy" id="1549640"/>
    <lineage>
        <taxon>Bacteria</taxon>
        <taxon>Pseudomonadati</taxon>
        <taxon>Pseudomonadota</taxon>
        <taxon>Betaproteobacteria</taxon>
        <taxon>Burkholderiales</taxon>
        <taxon>Oxalobacteraceae</taxon>
        <taxon>Sapientia</taxon>
    </lineage>
</organism>
<evidence type="ECO:0000256" key="4">
    <source>
        <dbReference type="ARBA" id="ARBA00022452"/>
    </source>
</evidence>
<dbReference type="NCBIfam" id="TIGR01782">
    <property type="entry name" value="TonB-Xanth-Caul"/>
    <property type="match status" value="1"/>
</dbReference>
<name>A0A4R5W2N5_9BURK</name>
<evidence type="ECO:0000256" key="5">
    <source>
        <dbReference type="ARBA" id="ARBA00022692"/>
    </source>
</evidence>
<evidence type="ECO:0000256" key="11">
    <source>
        <dbReference type="RuleBase" id="RU003357"/>
    </source>
</evidence>
<gene>
    <name evidence="15" type="ORF">E2I14_10620</name>
</gene>
<evidence type="ECO:0000313" key="16">
    <source>
        <dbReference type="Proteomes" id="UP000294829"/>
    </source>
</evidence>
<dbReference type="RefSeq" id="WP_133328231.1">
    <property type="nucleotide sequence ID" value="NZ_SMYL01000004.1"/>
</dbReference>
<keyword evidence="12" id="KW-0732">Signal</keyword>
<keyword evidence="6 11" id="KW-0798">TonB box</keyword>
<evidence type="ECO:0000256" key="12">
    <source>
        <dbReference type="SAM" id="SignalP"/>
    </source>
</evidence>
<comment type="similarity">
    <text evidence="2 10 11">Belongs to the TonB-dependent receptor family.</text>
</comment>
<feature type="domain" description="TonB-dependent receptor plug" evidence="14">
    <location>
        <begin position="83"/>
        <end position="192"/>
    </location>
</feature>
<dbReference type="InterPro" id="IPR000531">
    <property type="entry name" value="Beta-barrel_TonB"/>
</dbReference>
<dbReference type="Gene3D" id="2.170.130.10">
    <property type="entry name" value="TonB-dependent receptor, plug domain"/>
    <property type="match status" value="1"/>
</dbReference>
<evidence type="ECO:0000256" key="2">
    <source>
        <dbReference type="ARBA" id="ARBA00009810"/>
    </source>
</evidence>
<comment type="subcellular location">
    <subcellularLocation>
        <location evidence="1 10">Cell outer membrane</location>
        <topology evidence="1 10">Multi-pass membrane protein</topology>
    </subcellularLocation>
</comment>
<reference evidence="15 16" key="1">
    <citation type="submission" date="2019-03" db="EMBL/GenBank/DDBJ databases">
        <title>Sapientia aquatica gen. nov., sp. nov., isolated from a crater lake.</title>
        <authorList>
            <person name="Felfoldi T."/>
            <person name="Szabo A."/>
            <person name="Toth E."/>
            <person name="Schumann P."/>
            <person name="Keki Z."/>
            <person name="Marialigeti K."/>
            <person name="Mathe I."/>
        </authorList>
    </citation>
    <scope>NUCLEOTIDE SEQUENCE [LARGE SCALE GENOMIC DNA]</scope>
    <source>
        <strain evidence="15 16">SA-152</strain>
    </source>
</reference>
<evidence type="ECO:0000313" key="15">
    <source>
        <dbReference type="EMBL" id="TDK66037.1"/>
    </source>
</evidence>
<dbReference type="PANTHER" id="PTHR40980">
    <property type="entry name" value="PLUG DOMAIN-CONTAINING PROTEIN"/>
    <property type="match status" value="1"/>
</dbReference>
<keyword evidence="9 10" id="KW-0998">Cell outer membrane</keyword>
<keyword evidence="8 15" id="KW-0675">Receptor</keyword>
<dbReference type="InterPro" id="IPR012910">
    <property type="entry name" value="Plug_dom"/>
</dbReference>
<protein>
    <submittedName>
        <fullName evidence="15">TonB-dependent receptor</fullName>
    </submittedName>
</protein>
<evidence type="ECO:0000256" key="7">
    <source>
        <dbReference type="ARBA" id="ARBA00023136"/>
    </source>
</evidence>
<evidence type="ECO:0000256" key="8">
    <source>
        <dbReference type="ARBA" id="ARBA00023170"/>
    </source>
</evidence>
<evidence type="ECO:0000256" key="1">
    <source>
        <dbReference type="ARBA" id="ARBA00004571"/>
    </source>
</evidence>
<dbReference type="GO" id="GO:0009279">
    <property type="term" value="C:cell outer membrane"/>
    <property type="evidence" value="ECO:0007669"/>
    <property type="project" value="UniProtKB-SubCell"/>
</dbReference>
<evidence type="ECO:0000256" key="6">
    <source>
        <dbReference type="ARBA" id="ARBA00023077"/>
    </source>
</evidence>
<comment type="caution">
    <text evidence="15">The sequence shown here is derived from an EMBL/GenBank/DDBJ whole genome shotgun (WGS) entry which is preliminary data.</text>
</comment>
<feature type="signal peptide" evidence="12">
    <location>
        <begin position="1"/>
        <end position="29"/>
    </location>
</feature>
<evidence type="ECO:0000256" key="9">
    <source>
        <dbReference type="ARBA" id="ARBA00023237"/>
    </source>
</evidence>
<dbReference type="InterPro" id="IPR037066">
    <property type="entry name" value="Plug_dom_sf"/>
</dbReference>
<dbReference type="EMBL" id="SMYL01000004">
    <property type="protein sequence ID" value="TDK66037.1"/>
    <property type="molecule type" value="Genomic_DNA"/>
</dbReference>
<dbReference type="AlphaFoldDB" id="A0A4R5W2N5"/>
<keyword evidence="16" id="KW-1185">Reference proteome</keyword>
<dbReference type="Gene3D" id="2.40.170.20">
    <property type="entry name" value="TonB-dependent receptor, beta-barrel domain"/>
    <property type="match status" value="1"/>
</dbReference>
<dbReference type="Pfam" id="PF07715">
    <property type="entry name" value="Plug"/>
    <property type="match status" value="1"/>
</dbReference>